<evidence type="ECO:0000313" key="2">
    <source>
        <dbReference type="EMBL" id="GFZ15777.1"/>
    </source>
</evidence>
<organism evidence="2 3">
    <name type="scientific">Actinidia rufa</name>
    <dbReference type="NCBI Taxonomy" id="165716"/>
    <lineage>
        <taxon>Eukaryota</taxon>
        <taxon>Viridiplantae</taxon>
        <taxon>Streptophyta</taxon>
        <taxon>Embryophyta</taxon>
        <taxon>Tracheophyta</taxon>
        <taxon>Spermatophyta</taxon>
        <taxon>Magnoliopsida</taxon>
        <taxon>eudicotyledons</taxon>
        <taxon>Gunneridae</taxon>
        <taxon>Pentapetalae</taxon>
        <taxon>asterids</taxon>
        <taxon>Ericales</taxon>
        <taxon>Actinidiaceae</taxon>
        <taxon>Actinidia</taxon>
    </lineage>
</organism>
<reference evidence="2 3" key="1">
    <citation type="submission" date="2019-07" db="EMBL/GenBank/DDBJ databases">
        <title>De Novo Assembly of kiwifruit Actinidia rufa.</title>
        <authorList>
            <person name="Sugita-Konishi S."/>
            <person name="Sato K."/>
            <person name="Mori E."/>
            <person name="Abe Y."/>
            <person name="Kisaki G."/>
            <person name="Hamano K."/>
            <person name="Suezawa K."/>
            <person name="Otani M."/>
            <person name="Fukuda T."/>
            <person name="Manabe T."/>
            <person name="Gomi K."/>
            <person name="Tabuchi M."/>
            <person name="Akimitsu K."/>
            <person name="Kataoka I."/>
        </authorList>
    </citation>
    <scope>NUCLEOTIDE SEQUENCE [LARGE SCALE GENOMIC DNA]</scope>
    <source>
        <strain evidence="3">cv. Fuchu</strain>
    </source>
</reference>
<dbReference type="EMBL" id="BJWL01000025">
    <property type="protein sequence ID" value="GFZ15777.1"/>
    <property type="molecule type" value="Genomic_DNA"/>
</dbReference>
<dbReference type="AlphaFoldDB" id="A0A7J0GY70"/>
<comment type="caution">
    <text evidence="2">The sequence shown here is derived from an EMBL/GenBank/DDBJ whole genome shotgun (WGS) entry which is preliminary data.</text>
</comment>
<proteinExistence type="predicted"/>
<sequence>MPEGFLSGLPQSFGTVYGNDHSLNSMYMRSLLLPRQSTNSSLDNRVPPMAGASQVPDLKGIHRERHNVAEKIKIMNEQDARLVPHLATNNPSPTITPIPEDIQRGAYKRGISSCPIDYPNRYRGDTSIEQKFKDLDALIDAINTSINAPITVDALIRAFLAALRRLTRSWFRKLSLRIINSFGNLSRFFIANSLSYRVKQKNASHLFTVHQKDGKSLKDYVRQFNQAILEVEDPSNKVIVMAIMDGLCLGPLFHSLTKNVPKNLSALQDKVDNDA</sequence>
<dbReference type="Pfam" id="PF03732">
    <property type="entry name" value="Retrotrans_gag"/>
    <property type="match status" value="1"/>
</dbReference>
<accession>A0A7J0GY70</accession>
<protein>
    <recommendedName>
        <fullName evidence="1">Retrotransposon gag domain-containing protein</fullName>
    </recommendedName>
</protein>
<gene>
    <name evidence="2" type="ORF">Acr_25g0001860</name>
</gene>
<dbReference type="OrthoDB" id="1752139at2759"/>
<dbReference type="Proteomes" id="UP000585474">
    <property type="component" value="Unassembled WGS sequence"/>
</dbReference>
<evidence type="ECO:0000313" key="3">
    <source>
        <dbReference type="Proteomes" id="UP000585474"/>
    </source>
</evidence>
<name>A0A7J0GY70_9ERIC</name>
<feature type="domain" description="Retrotransposon gag" evidence="1">
    <location>
        <begin position="163"/>
        <end position="247"/>
    </location>
</feature>
<dbReference type="InterPro" id="IPR005162">
    <property type="entry name" value="Retrotrans_gag_dom"/>
</dbReference>
<evidence type="ECO:0000259" key="1">
    <source>
        <dbReference type="Pfam" id="PF03732"/>
    </source>
</evidence>
<keyword evidence="3" id="KW-1185">Reference proteome</keyword>